<organism evidence="1 2">
    <name type="scientific">Ambrosiozyma monospora</name>
    <name type="common">Yeast</name>
    <name type="synonym">Endomycopsis monosporus</name>
    <dbReference type="NCBI Taxonomy" id="43982"/>
    <lineage>
        <taxon>Eukaryota</taxon>
        <taxon>Fungi</taxon>
        <taxon>Dikarya</taxon>
        <taxon>Ascomycota</taxon>
        <taxon>Saccharomycotina</taxon>
        <taxon>Pichiomycetes</taxon>
        <taxon>Pichiales</taxon>
        <taxon>Pichiaceae</taxon>
        <taxon>Ambrosiozyma</taxon>
    </lineage>
</organism>
<gene>
    <name evidence="1" type="ORF">Amon01_000098000</name>
</gene>
<accession>A0A9W7DDD2</accession>
<dbReference type="Gene3D" id="1.20.1270.60">
    <property type="entry name" value="Arfaptin homology (AH) domain/BAR domain"/>
    <property type="match status" value="1"/>
</dbReference>
<dbReference type="EMBL" id="BSXU01000283">
    <property type="protein sequence ID" value="GMG20107.1"/>
    <property type="molecule type" value="Genomic_DNA"/>
</dbReference>
<dbReference type="Pfam" id="PF10455">
    <property type="entry name" value="BAR_2"/>
    <property type="match status" value="1"/>
</dbReference>
<dbReference type="InterPro" id="IPR018859">
    <property type="entry name" value="BAR_dom-cont"/>
</dbReference>
<keyword evidence="2" id="KW-1185">Reference proteome</keyword>
<comment type="caution">
    <text evidence="1">The sequence shown here is derived from an EMBL/GenBank/DDBJ whole genome shotgun (WGS) entry which is preliminary data.</text>
</comment>
<dbReference type="InterPro" id="IPR027267">
    <property type="entry name" value="AH/BAR_dom_sf"/>
</dbReference>
<dbReference type="AlphaFoldDB" id="A0A9W7DDD2"/>
<reference evidence="1" key="1">
    <citation type="submission" date="2023-04" db="EMBL/GenBank/DDBJ databases">
        <title>Ambrosiozyma monospora NBRC 1965.</title>
        <authorList>
            <person name="Ichikawa N."/>
            <person name="Sato H."/>
            <person name="Tonouchi N."/>
        </authorList>
    </citation>
    <scope>NUCLEOTIDE SEQUENCE</scope>
    <source>
        <strain evidence="1">NBRC 1965</strain>
    </source>
</reference>
<proteinExistence type="predicted"/>
<evidence type="ECO:0000313" key="1">
    <source>
        <dbReference type="EMBL" id="GMG20107.1"/>
    </source>
</evidence>
<evidence type="ECO:0000313" key="2">
    <source>
        <dbReference type="Proteomes" id="UP001165063"/>
    </source>
</evidence>
<name>A0A9W7DDD2_AMBMO</name>
<sequence>MSFNFNFSQLQEQAQKLTSSLSENINNLKLQETTQNLSSNLTKEVGNLKPIFQRTTRSLQEKFGSIDDISELPQEYKDLEKKVDNLKSFYKKTLIITQQYEIESYDYPPNLRESLTDYSKIISEKFSGLSQATTTSEAEAVLLASSKDTTPKTLSHQLSKSFKISRDLLLSSSEEESTENSLTKALLKISETEYRIGDERLDQDKLIITEFNAKVKKILNVDFSNASKLRKQVETSRLAFDTVRAEIKVAQKGDENAEIPENLSKKLEASEDDLVNATELAVESMKDLIKPLEAVSLVKIFAKIQLNYHKAAVTELSQLVDELDTLPVDDE</sequence>
<protein>
    <submittedName>
        <fullName evidence="1">Unnamed protein product</fullName>
    </submittedName>
</protein>
<dbReference type="SUPFAM" id="SSF103657">
    <property type="entry name" value="BAR/IMD domain-like"/>
    <property type="match status" value="1"/>
</dbReference>
<dbReference type="OrthoDB" id="5549748at2759"/>
<dbReference type="Proteomes" id="UP001165063">
    <property type="component" value="Unassembled WGS sequence"/>
</dbReference>